<keyword evidence="7" id="KW-1185">Reference proteome</keyword>
<evidence type="ECO:0000313" key="7">
    <source>
        <dbReference type="Proteomes" id="UP001187734"/>
    </source>
</evidence>
<evidence type="ECO:0000256" key="2">
    <source>
        <dbReference type="ARBA" id="ARBA00022630"/>
    </source>
</evidence>
<dbReference type="Proteomes" id="UP001187734">
    <property type="component" value="Unassembled WGS sequence"/>
</dbReference>
<dbReference type="InterPro" id="IPR002938">
    <property type="entry name" value="FAD-bd"/>
</dbReference>
<dbReference type="SUPFAM" id="SSF54373">
    <property type="entry name" value="FAD-linked reductases, C-terminal domain"/>
    <property type="match status" value="1"/>
</dbReference>
<keyword evidence="2" id="KW-0285">Flavoprotein</keyword>
<name>A0AAE8SPA5_9HYPO</name>
<gene>
    <name evidence="6" type="ORF">FTOL_12779</name>
</gene>
<evidence type="ECO:0000256" key="3">
    <source>
        <dbReference type="ARBA" id="ARBA00022827"/>
    </source>
</evidence>
<dbReference type="Gene3D" id="3.40.30.120">
    <property type="match status" value="1"/>
</dbReference>
<proteinExistence type="predicted"/>
<evidence type="ECO:0000256" key="1">
    <source>
        <dbReference type="ARBA" id="ARBA00001974"/>
    </source>
</evidence>
<evidence type="ECO:0000313" key="6">
    <source>
        <dbReference type="EMBL" id="SPJ88884.1"/>
    </source>
</evidence>
<dbReference type="InterPro" id="IPR036188">
    <property type="entry name" value="FAD/NAD-bd_sf"/>
</dbReference>
<evidence type="ECO:0000259" key="5">
    <source>
        <dbReference type="Pfam" id="PF01494"/>
    </source>
</evidence>
<feature type="domain" description="FAD-binding" evidence="5">
    <location>
        <begin position="4"/>
        <end position="340"/>
    </location>
</feature>
<keyword evidence="3" id="KW-0274">FAD</keyword>
<dbReference type="Gene3D" id="3.50.50.60">
    <property type="entry name" value="FAD/NAD(P)-binding domain"/>
    <property type="match status" value="1"/>
</dbReference>
<dbReference type="PRINTS" id="PR00420">
    <property type="entry name" value="RNGMNOXGNASE"/>
</dbReference>
<organism evidence="6 7">
    <name type="scientific">Fusarium torulosum</name>
    <dbReference type="NCBI Taxonomy" id="33205"/>
    <lineage>
        <taxon>Eukaryota</taxon>
        <taxon>Fungi</taxon>
        <taxon>Dikarya</taxon>
        <taxon>Ascomycota</taxon>
        <taxon>Pezizomycotina</taxon>
        <taxon>Sordariomycetes</taxon>
        <taxon>Hypocreomycetidae</taxon>
        <taxon>Hypocreales</taxon>
        <taxon>Nectriaceae</taxon>
        <taxon>Fusarium</taxon>
    </lineage>
</organism>
<comment type="cofactor">
    <cofactor evidence="1">
        <name>FAD</name>
        <dbReference type="ChEBI" id="CHEBI:57692"/>
    </cofactor>
</comment>
<reference evidence="6" key="1">
    <citation type="submission" date="2018-03" db="EMBL/GenBank/DDBJ databases">
        <authorList>
            <person name="Guldener U."/>
        </authorList>
    </citation>
    <scope>NUCLEOTIDE SEQUENCE</scope>
</reference>
<dbReference type="Pfam" id="PF01494">
    <property type="entry name" value="FAD_binding_3"/>
    <property type="match status" value="1"/>
</dbReference>
<comment type="caution">
    <text evidence="6">The sequence shown here is derived from an EMBL/GenBank/DDBJ whole genome shotgun (WGS) entry which is preliminary data.</text>
</comment>
<dbReference type="Gene3D" id="3.30.9.10">
    <property type="entry name" value="D-Amino Acid Oxidase, subunit A, domain 2"/>
    <property type="match status" value="1"/>
</dbReference>
<dbReference type="EMBL" id="ONZP01000647">
    <property type="protein sequence ID" value="SPJ88884.1"/>
    <property type="molecule type" value="Genomic_DNA"/>
</dbReference>
<dbReference type="GO" id="GO:0071949">
    <property type="term" value="F:FAD binding"/>
    <property type="evidence" value="ECO:0007669"/>
    <property type="project" value="InterPro"/>
</dbReference>
<dbReference type="PANTHER" id="PTHR43004">
    <property type="entry name" value="TRK SYSTEM POTASSIUM UPTAKE PROTEIN"/>
    <property type="match status" value="1"/>
</dbReference>
<dbReference type="AlphaFoldDB" id="A0AAE8SPA5"/>
<keyword evidence="4" id="KW-0560">Oxidoreductase</keyword>
<dbReference type="GO" id="GO:0016709">
    <property type="term" value="F:oxidoreductase activity, acting on paired donors, with incorporation or reduction of molecular oxygen, NAD(P)H as one donor, and incorporation of one atom of oxygen"/>
    <property type="evidence" value="ECO:0007669"/>
    <property type="project" value="UniProtKB-ARBA"/>
</dbReference>
<dbReference type="InterPro" id="IPR050641">
    <property type="entry name" value="RIFMO-like"/>
</dbReference>
<protein>
    <submittedName>
        <fullName evidence="6">Related to phenol 2-monooxygenase</fullName>
    </submittedName>
</protein>
<dbReference type="PANTHER" id="PTHR43004:SF19">
    <property type="entry name" value="BINDING MONOOXYGENASE, PUTATIVE (JCVI)-RELATED"/>
    <property type="match status" value="1"/>
</dbReference>
<sequence length="509" mass="56420">MEQVDVTVIGGGPTGLFVALLLRSLGVSVRVLDEKSSTLDLGRADALNARTQQYFEVAGILDKLLTVGLKCNTSSTFKDGSFKSRQNAWWVGIEHAFHKNFLMIGQPVVEQVMRSRLLDSISYNQHVIGIIENEEFVEVTTNSGHRLRSKYAVGADGARSFVRKTLGISFTGTKPEMTWAVLDTFLDTDFPVCSEIITFELDGESRVAWIPRERGMSRFYVLLKGEITQQLAEDSIRHHLVPYRVEFQKTEWFSTFTVKERLAESFISKQGHGRIILAGDAAHVHSVNGGQGLNTGVSDAFALAWRLASLATPSKLTAEARDDILRSYDVERRSTAAQVIGVAAALVRDTINTAKKYVSTIERNAGFITGMGVNYGQFPTPLVQGLEHGIWKPGYRCPDVIISKGSGEATRLYSNVSYGRFIVLSIGMHLNTESVSAFVYTILPKETASGINKYSKSKECDKTFTADWVKAHTSHVVVVRPDMYIGCVSNGTGDEAWRAYLQQYDIKFQ</sequence>
<dbReference type="SUPFAM" id="SSF51905">
    <property type="entry name" value="FAD/NAD(P)-binding domain"/>
    <property type="match status" value="1"/>
</dbReference>
<accession>A0AAE8SPA5</accession>
<evidence type="ECO:0000256" key="4">
    <source>
        <dbReference type="ARBA" id="ARBA00023002"/>
    </source>
</evidence>